<sequence>MPPLLPDPADAPPAWHALPPDEVLRRLQVDADRGLDEAEVARRRARHGDNRLPQPAPSPAWRRWLRPFASPLVLILVAAAALALLLGHRGDAGVIALVIVVNALIGQLQEGRAERSMAALRRLSALQASVLRDGRAQSVAAAALVPGDILLLAAGDAVGADARLLEAVRLQAAEAALTGESVPVAKSVLAVAAEAAPAERASMLHSGTHLSAGRARAVVVATGAATEVGRIAGLTAAAVEPATPLERRIARFGRALAWAALGLFLLVLALGLLRGLPAGELLMVAVSQMVSMVPEGLPVAVTLALAAGMQRMAAQGAIIRRLSAVETLGATTVICTDKTGTLTRNEMTVQALWCAPQPDGAALAPRDLLEAAVLCSDAEAASGDPTEVALVVAAARQGLEAQALRRQWPRLAEQPFDAQVQRMATLHRPLAPGEGARLIVKGAPEAVLARCRPGPALHAARAQAEAMAAQALRVLAVAERRLAPDEAAAGLPAEPADLGLLGLVGQIDPPREEARDAVAACRAAGIRTVMITGDHALTGLAIARRLDIARDGDQVMDGAALERLDAAGLREALPRVAVFARVQPAQKLRIVEALQAGGEVVAMTGDGVNDAPALAQADVGVAMGRTGTEVAKGAAKVVLTDDRFTTLVEAVRQGRAVSANLKKVILFLFATSLDEVALLLLALLAGWPMPLDAVQILWINLVTEATLTLALVLDPPEAALMRRPPRPRDDALVGREAIGRIALMALATVCLCTGWMAWRQAQGVPAGVLRTEVFTLLVLCQWFNLLNCRSAQASALSGLTGAAGNRWLLAGLGLSVVLQALVLAWPPLAAMFHTVPLPAGTLAALTGLAAGVMLVEELRKARVRRRARGPRRAGG</sequence>
<dbReference type="Pfam" id="PF00690">
    <property type="entry name" value="Cation_ATPase_N"/>
    <property type="match status" value="1"/>
</dbReference>
<keyword evidence="8 10" id="KW-1133">Transmembrane helix</keyword>
<dbReference type="SFLD" id="SFLDF00027">
    <property type="entry name" value="p-type_atpase"/>
    <property type="match status" value="1"/>
</dbReference>
<evidence type="ECO:0000256" key="7">
    <source>
        <dbReference type="ARBA" id="ARBA00022967"/>
    </source>
</evidence>
<name>A0ABX2G7R7_9BURK</name>
<dbReference type="EMBL" id="JABSNM010000026">
    <property type="protein sequence ID" value="NRT58324.1"/>
    <property type="molecule type" value="Genomic_DNA"/>
</dbReference>
<evidence type="ECO:0000256" key="2">
    <source>
        <dbReference type="ARBA" id="ARBA00022692"/>
    </source>
</evidence>
<comment type="subcellular location">
    <subcellularLocation>
        <location evidence="1">Membrane</location>
        <topology evidence="1">Multi-pass membrane protein</topology>
    </subcellularLocation>
</comment>
<feature type="transmembrane region" description="Helical" evidence="10">
    <location>
        <begin position="764"/>
        <end position="786"/>
    </location>
</feature>
<dbReference type="InterPro" id="IPR006068">
    <property type="entry name" value="ATPase_P-typ_cation-transptr_C"/>
</dbReference>
<organism evidence="12 13">
    <name type="scientific">Sphaerotilus uruguayifluvii</name>
    <dbReference type="NCBI Taxonomy" id="2735897"/>
    <lineage>
        <taxon>Bacteria</taxon>
        <taxon>Pseudomonadati</taxon>
        <taxon>Pseudomonadota</taxon>
        <taxon>Betaproteobacteria</taxon>
        <taxon>Burkholderiales</taxon>
        <taxon>Sphaerotilaceae</taxon>
        <taxon>Sphaerotilus</taxon>
    </lineage>
</organism>
<dbReference type="Proteomes" id="UP001516061">
    <property type="component" value="Unassembled WGS sequence"/>
</dbReference>
<evidence type="ECO:0000256" key="6">
    <source>
        <dbReference type="ARBA" id="ARBA00022842"/>
    </source>
</evidence>
<evidence type="ECO:0000256" key="9">
    <source>
        <dbReference type="ARBA" id="ARBA00023136"/>
    </source>
</evidence>
<dbReference type="Pfam" id="PF00689">
    <property type="entry name" value="Cation_ATPase_C"/>
    <property type="match status" value="1"/>
</dbReference>
<keyword evidence="3" id="KW-0479">Metal-binding</keyword>
<evidence type="ECO:0000256" key="1">
    <source>
        <dbReference type="ARBA" id="ARBA00004141"/>
    </source>
</evidence>
<protein>
    <submittedName>
        <fullName evidence="12">Ca2+-transporting ATPase</fullName>
    </submittedName>
</protein>
<dbReference type="SUPFAM" id="SSF56784">
    <property type="entry name" value="HAD-like"/>
    <property type="match status" value="1"/>
</dbReference>
<keyword evidence="2 10" id="KW-0812">Transmembrane</keyword>
<keyword evidence="4" id="KW-0547">Nucleotide-binding</keyword>
<dbReference type="InterPro" id="IPR023298">
    <property type="entry name" value="ATPase_P-typ_TM_dom_sf"/>
</dbReference>
<keyword evidence="6" id="KW-0460">Magnesium</keyword>
<evidence type="ECO:0000256" key="4">
    <source>
        <dbReference type="ARBA" id="ARBA00022741"/>
    </source>
</evidence>
<dbReference type="InterPro" id="IPR023214">
    <property type="entry name" value="HAD_sf"/>
</dbReference>
<dbReference type="SUPFAM" id="SSF81653">
    <property type="entry name" value="Calcium ATPase, transduction domain A"/>
    <property type="match status" value="1"/>
</dbReference>
<dbReference type="Pfam" id="PF00122">
    <property type="entry name" value="E1-E2_ATPase"/>
    <property type="match status" value="1"/>
</dbReference>
<dbReference type="PANTHER" id="PTHR24093">
    <property type="entry name" value="CATION TRANSPORTING ATPASE"/>
    <property type="match status" value="1"/>
</dbReference>
<dbReference type="PRINTS" id="PR00119">
    <property type="entry name" value="CATATPASE"/>
</dbReference>
<dbReference type="InterPro" id="IPR018303">
    <property type="entry name" value="ATPase_P-typ_P_site"/>
</dbReference>
<dbReference type="SUPFAM" id="SSF81665">
    <property type="entry name" value="Calcium ATPase, transmembrane domain M"/>
    <property type="match status" value="1"/>
</dbReference>
<dbReference type="Gene3D" id="2.70.150.10">
    <property type="entry name" value="Calcium-transporting ATPase, cytoplasmic transduction domain A"/>
    <property type="match status" value="1"/>
</dbReference>
<reference evidence="12 13" key="1">
    <citation type="submission" date="2020-05" db="EMBL/GenBank/DDBJ databases">
        <title>Genomic Encyclopedia of Type Strains, Phase IV (KMG-V): Genome sequencing to study the core and pangenomes of soil and plant-associated prokaryotes.</title>
        <authorList>
            <person name="Whitman W."/>
        </authorList>
    </citation>
    <scope>NUCLEOTIDE SEQUENCE [LARGE SCALE GENOMIC DNA]</scope>
    <source>
        <strain evidence="12 13">C29</strain>
    </source>
</reference>
<evidence type="ECO:0000256" key="5">
    <source>
        <dbReference type="ARBA" id="ARBA00022840"/>
    </source>
</evidence>
<proteinExistence type="predicted"/>
<feature type="transmembrane region" description="Helical" evidence="10">
    <location>
        <begin position="837"/>
        <end position="855"/>
    </location>
</feature>
<keyword evidence="13" id="KW-1185">Reference proteome</keyword>
<dbReference type="Gene3D" id="3.40.1110.10">
    <property type="entry name" value="Calcium-transporting ATPase, cytoplasmic domain N"/>
    <property type="match status" value="1"/>
</dbReference>
<dbReference type="RefSeq" id="WP_173807347.1">
    <property type="nucleotide sequence ID" value="NZ_JABSNM010000026.1"/>
</dbReference>
<feature type="transmembrane region" description="Helical" evidence="10">
    <location>
        <begin position="807"/>
        <end position="825"/>
    </location>
</feature>
<feature type="transmembrane region" description="Helical" evidence="10">
    <location>
        <begin position="68"/>
        <end position="86"/>
    </location>
</feature>
<feature type="transmembrane region" description="Helical" evidence="10">
    <location>
        <begin position="664"/>
        <end position="687"/>
    </location>
</feature>
<evidence type="ECO:0000313" key="13">
    <source>
        <dbReference type="Proteomes" id="UP001516061"/>
    </source>
</evidence>
<dbReference type="InterPro" id="IPR008250">
    <property type="entry name" value="ATPase_P-typ_transduc_dom_A_sf"/>
</dbReference>
<dbReference type="InterPro" id="IPR004014">
    <property type="entry name" value="ATPase_P-typ_cation-transptr_N"/>
</dbReference>
<dbReference type="PANTHER" id="PTHR24093:SF506">
    <property type="entry name" value="CATION-TRANSPORTING ATPASE PMA1"/>
    <property type="match status" value="1"/>
</dbReference>
<dbReference type="InterPro" id="IPR036412">
    <property type="entry name" value="HAD-like_sf"/>
</dbReference>
<dbReference type="Gene3D" id="1.20.1110.10">
    <property type="entry name" value="Calcium-transporting ATPase, transmembrane domain"/>
    <property type="match status" value="1"/>
</dbReference>
<dbReference type="InterPro" id="IPR001757">
    <property type="entry name" value="P_typ_ATPase"/>
</dbReference>
<dbReference type="InterPro" id="IPR059000">
    <property type="entry name" value="ATPase_P-type_domA"/>
</dbReference>
<dbReference type="SFLD" id="SFLDS00003">
    <property type="entry name" value="Haloacid_Dehalogenase"/>
    <property type="match status" value="1"/>
</dbReference>
<dbReference type="PRINTS" id="PR00120">
    <property type="entry name" value="HATPASE"/>
</dbReference>
<feature type="transmembrane region" description="Helical" evidence="10">
    <location>
        <begin position="255"/>
        <end position="276"/>
    </location>
</feature>
<dbReference type="Pfam" id="PF13246">
    <property type="entry name" value="Cation_ATPase"/>
    <property type="match status" value="1"/>
</dbReference>
<gene>
    <name evidence="12" type="ORF">HNQ01_004091</name>
</gene>
<dbReference type="SMART" id="SM00831">
    <property type="entry name" value="Cation_ATPase_N"/>
    <property type="match status" value="1"/>
</dbReference>
<keyword evidence="7" id="KW-1278">Translocase</keyword>
<dbReference type="NCBIfam" id="TIGR01494">
    <property type="entry name" value="ATPase_P-type"/>
    <property type="match status" value="2"/>
</dbReference>
<keyword evidence="5" id="KW-0067">ATP-binding</keyword>
<feature type="domain" description="Cation-transporting P-type ATPase N-terminal" evidence="11">
    <location>
        <begin position="14"/>
        <end position="88"/>
    </location>
</feature>
<keyword evidence="9 10" id="KW-0472">Membrane</keyword>
<dbReference type="SUPFAM" id="SSF81660">
    <property type="entry name" value="Metal cation-transporting ATPase, ATP-binding domain N"/>
    <property type="match status" value="1"/>
</dbReference>
<dbReference type="InterPro" id="IPR023299">
    <property type="entry name" value="ATPase_P-typ_cyto_dom_N"/>
</dbReference>
<feature type="transmembrane region" description="Helical" evidence="10">
    <location>
        <begin position="737"/>
        <end position="758"/>
    </location>
</feature>
<evidence type="ECO:0000313" key="12">
    <source>
        <dbReference type="EMBL" id="NRT58324.1"/>
    </source>
</evidence>
<dbReference type="InterPro" id="IPR044492">
    <property type="entry name" value="P_typ_ATPase_HD_dom"/>
</dbReference>
<dbReference type="Gene3D" id="3.40.50.1000">
    <property type="entry name" value="HAD superfamily/HAD-like"/>
    <property type="match status" value="1"/>
</dbReference>
<dbReference type="SFLD" id="SFLDG00002">
    <property type="entry name" value="C1.7:_P-type_atpase_like"/>
    <property type="match status" value="1"/>
</dbReference>
<comment type="caution">
    <text evidence="12">The sequence shown here is derived from an EMBL/GenBank/DDBJ whole genome shotgun (WGS) entry which is preliminary data.</text>
</comment>
<evidence type="ECO:0000259" key="11">
    <source>
        <dbReference type="SMART" id="SM00831"/>
    </source>
</evidence>
<evidence type="ECO:0000256" key="3">
    <source>
        <dbReference type="ARBA" id="ARBA00022723"/>
    </source>
</evidence>
<accession>A0ABX2G7R7</accession>
<evidence type="ECO:0000256" key="8">
    <source>
        <dbReference type="ARBA" id="ARBA00022989"/>
    </source>
</evidence>
<dbReference type="PROSITE" id="PS00154">
    <property type="entry name" value="ATPASE_E1_E2"/>
    <property type="match status" value="1"/>
</dbReference>
<feature type="transmembrane region" description="Helical" evidence="10">
    <location>
        <begin position="693"/>
        <end position="716"/>
    </location>
</feature>
<evidence type="ECO:0000256" key="10">
    <source>
        <dbReference type="SAM" id="Phobius"/>
    </source>
</evidence>